<name>A0A397I308_9GLOM</name>
<feature type="transmembrane region" description="Helical" evidence="1">
    <location>
        <begin position="12"/>
        <end position="34"/>
    </location>
</feature>
<keyword evidence="1" id="KW-0472">Membrane</keyword>
<reference evidence="2 3" key="1">
    <citation type="submission" date="2018-08" db="EMBL/GenBank/DDBJ databases">
        <title>Genome and evolution of the arbuscular mycorrhizal fungus Diversispora epigaea (formerly Glomus versiforme) and its bacterial endosymbionts.</title>
        <authorList>
            <person name="Sun X."/>
            <person name="Fei Z."/>
            <person name="Harrison M."/>
        </authorList>
    </citation>
    <scope>NUCLEOTIDE SEQUENCE [LARGE SCALE GENOMIC DNA]</scope>
    <source>
        <strain evidence="2 3">IT104</strain>
    </source>
</reference>
<dbReference type="EMBL" id="PQFF01000273">
    <property type="protein sequence ID" value="RHZ67784.1"/>
    <property type="molecule type" value="Genomic_DNA"/>
</dbReference>
<dbReference type="Proteomes" id="UP000266861">
    <property type="component" value="Unassembled WGS sequence"/>
</dbReference>
<feature type="transmembrane region" description="Helical" evidence="1">
    <location>
        <begin position="93"/>
        <end position="113"/>
    </location>
</feature>
<feature type="transmembrane region" description="Helical" evidence="1">
    <location>
        <begin position="133"/>
        <end position="151"/>
    </location>
</feature>
<evidence type="ECO:0000313" key="3">
    <source>
        <dbReference type="Proteomes" id="UP000266861"/>
    </source>
</evidence>
<evidence type="ECO:0000313" key="2">
    <source>
        <dbReference type="EMBL" id="RHZ67784.1"/>
    </source>
</evidence>
<accession>A0A397I308</accession>
<evidence type="ECO:0000256" key="1">
    <source>
        <dbReference type="SAM" id="Phobius"/>
    </source>
</evidence>
<keyword evidence="1" id="KW-0812">Transmembrane</keyword>
<feature type="transmembrane region" description="Helical" evidence="1">
    <location>
        <begin position="67"/>
        <end position="86"/>
    </location>
</feature>
<gene>
    <name evidence="2" type="ORF">Glove_299g34</name>
</gene>
<keyword evidence="1" id="KW-1133">Transmembrane helix</keyword>
<proteinExistence type="predicted"/>
<dbReference type="OrthoDB" id="2386558at2759"/>
<organism evidence="2 3">
    <name type="scientific">Diversispora epigaea</name>
    <dbReference type="NCBI Taxonomy" id="1348612"/>
    <lineage>
        <taxon>Eukaryota</taxon>
        <taxon>Fungi</taxon>
        <taxon>Fungi incertae sedis</taxon>
        <taxon>Mucoromycota</taxon>
        <taxon>Glomeromycotina</taxon>
        <taxon>Glomeromycetes</taxon>
        <taxon>Diversisporales</taxon>
        <taxon>Diversisporaceae</taxon>
        <taxon>Diversispora</taxon>
    </lineage>
</organism>
<sequence>MNITDNIALHFPNIATFFVSILVSQIITTIYYAYNVFGRLQMELSQDVQFSPEEREMLAYDVPQSGAAASLASTIILTFVLTNILVENQIQSLESMLIVCFILWLVAAAFSFNRYISYNMSEKLFLIDTLNDAIQLLSISFVVIFFEDSLLTQK</sequence>
<protein>
    <submittedName>
        <fullName evidence="2">Uncharacterized protein</fullName>
    </submittedName>
</protein>
<comment type="caution">
    <text evidence="2">The sequence shown here is derived from an EMBL/GenBank/DDBJ whole genome shotgun (WGS) entry which is preliminary data.</text>
</comment>
<keyword evidence="3" id="KW-1185">Reference proteome</keyword>
<dbReference type="AlphaFoldDB" id="A0A397I308"/>